<evidence type="ECO:0000256" key="2">
    <source>
        <dbReference type="ARBA" id="ARBA00004389"/>
    </source>
</evidence>
<name>A0A6A1WMV5_9ROSI</name>
<evidence type="ECO:0000256" key="3">
    <source>
        <dbReference type="ARBA" id="ARBA00022475"/>
    </source>
</evidence>
<dbReference type="EMBL" id="RXIC02000019">
    <property type="protein sequence ID" value="KAB1226612.1"/>
    <property type="molecule type" value="Genomic_DNA"/>
</dbReference>
<evidence type="ECO:0000256" key="10">
    <source>
        <dbReference type="SAM" id="Coils"/>
    </source>
</evidence>
<sequence length="364" mass="42426">MEELKTNVTQISLATKSEGKIQFQKNGIEKDNQGAEPDEQIMNLPEEGDLTKRVHRFYFVKFWPSDVEARIEEAEKLVEEVNQEAVEISEKVEERMLERGRLLSSQTRLQYCGYLGNVVDSRRKELDLLLYSEHTVHRSGRPQKFCSSSQELDKHKLHFRMLHGTNSLAEEKRLLKETINANPPKTSTGGAMSIRTLYLLHLVGKKLDEIRKEVILPFRAAVKKIEKELQRIEEDMKFLDEQLRVIRRRKAEAYERILQLRELHSEERLRGHSPVTTLSGQQWSRDALGICLAGQQTIRNWSSCYYQNLPLQKNARKLAKSKNVAALEELSQEQVDRFMSQWNDGKTFRDEYTKRVLPSLDSEN</sequence>
<evidence type="ECO:0000256" key="7">
    <source>
        <dbReference type="ARBA" id="ARBA00023054"/>
    </source>
</evidence>
<dbReference type="PANTHER" id="PTHR32219">
    <property type="entry name" value="RNA-BINDING PROTEIN YLMH-RELATED"/>
    <property type="match status" value="1"/>
</dbReference>
<dbReference type="AlphaFoldDB" id="A0A6A1WMV5"/>
<evidence type="ECO:0000256" key="8">
    <source>
        <dbReference type="ARBA" id="ARBA00023136"/>
    </source>
</evidence>
<comment type="similarity">
    <text evidence="9">Belongs to the plant Proton pump-interactor protein family.</text>
</comment>
<organism evidence="11 12">
    <name type="scientific">Morella rubra</name>
    <name type="common">Chinese bayberry</name>
    <dbReference type="NCBI Taxonomy" id="262757"/>
    <lineage>
        <taxon>Eukaryota</taxon>
        <taxon>Viridiplantae</taxon>
        <taxon>Streptophyta</taxon>
        <taxon>Embryophyta</taxon>
        <taxon>Tracheophyta</taxon>
        <taxon>Spermatophyta</taxon>
        <taxon>Magnoliopsida</taxon>
        <taxon>eudicotyledons</taxon>
        <taxon>Gunneridae</taxon>
        <taxon>Pentapetalae</taxon>
        <taxon>rosids</taxon>
        <taxon>fabids</taxon>
        <taxon>Fagales</taxon>
        <taxon>Myricaceae</taxon>
        <taxon>Morella</taxon>
    </lineage>
</organism>
<keyword evidence="7 10" id="KW-0175">Coiled coil</keyword>
<dbReference type="InterPro" id="IPR055282">
    <property type="entry name" value="PPI1-4"/>
</dbReference>
<protein>
    <submittedName>
        <fullName evidence="11">Proton pump-interactor 1</fullName>
    </submittedName>
</protein>
<keyword evidence="8" id="KW-0472">Membrane</keyword>
<dbReference type="Proteomes" id="UP000516437">
    <property type="component" value="Chromosome 1"/>
</dbReference>
<dbReference type="GO" id="GO:0005789">
    <property type="term" value="C:endoplasmic reticulum membrane"/>
    <property type="evidence" value="ECO:0007669"/>
    <property type="project" value="UniProtKB-SubCell"/>
</dbReference>
<comment type="caution">
    <text evidence="11">The sequence shown here is derived from an EMBL/GenBank/DDBJ whole genome shotgun (WGS) entry which is preliminary data.</text>
</comment>
<accession>A0A6A1WMV5</accession>
<evidence type="ECO:0000256" key="4">
    <source>
        <dbReference type="ARBA" id="ARBA00022692"/>
    </source>
</evidence>
<keyword evidence="5" id="KW-0256">Endoplasmic reticulum</keyword>
<evidence type="ECO:0000313" key="12">
    <source>
        <dbReference type="Proteomes" id="UP000516437"/>
    </source>
</evidence>
<comment type="subcellular location">
    <subcellularLocation>
        <location evidence="1">Cell membrane</location>
        <topology evidence="1">Single-pass membrane protein</topology>
    </subcellularLocation>
    <subcellularLocation>
        <location evidence="2">Endoplasmic reticulum membrane</location>
        <topology evidence="2">Single-pass membrane protein</topology>
    </subcellularLocation>
</comment>
<dbReference type="PANTHER" id="PTHR32219:SF16">
    <property type="entry name" value="CORE-2_I-BRANCHING BETA-1,6-N-ACETYLGLUCOSAMINYLTRANSFERASE FAMILY PROTEIN"/>
    <property type="match status" value="1"/>
</dbReference>
<gene>
    <name evidence="11" type="ORF">CJ030_MR1G023383</name>
</gene>
<keyword evidence="3" id="KW-1003">Cell membrane</keyword>
<evidence type="ECO:0000256" key="6">
    <source>
        <dbReference type="ARBA" id="ARBA00022989"/>
    </source>
</evidence>
<evidence type="ECO:0000256" key="9">
    <source>
        <dbReference type="ARBA" id="ARBA00038080"/>
    </source>
</evidence>
<dbReference type="OrthoDB" id="1096364at2759"/>
<dbReference type="GO" id="GO:0005886">
    <property type="term" value="C:plasma membrane"/>
    <property type="evidence" value="ECO:0007669"/>
    <property type="project" value="UniProtKB-SubCell"/>
</dbReference>
<reference evidence="11 12" key="1">
    <citation type="journal article" date="2019" name="Plant Biotechnol. J.">
        <title>The red bayberry genome and genetic basis of sex determination.</title>
        <authorList>
            <person name="Jia H.M."/>
            <person name="Jia H.J."/>
            <person name="Cai Q.L."/>
            <person name="Wang Y."/>
            <person name="Zhao H.B."/>
            <person name="Yang W.F."/>
            <person name="Wang G.Y."/>
            <person name="Li Y.H."/>
            <person name="Zhan D.L."/>
            <person name="Shen Y.T."/>
            <person name="Niu Q.F."/>
            <person name="Chang L."/>
            <person name="Qiu J."/>
            <person name="Zhao L."/>
            <person name="Xie H.B."/>
            <person name="Fu W.Y."/>
            <person name="Jin J."/>
            <person name="Li X.W."/>
            <person name="Jiao Y."/>
            <person name="Zhou C.C."/>
            <person name="Tu T."/>
            <person name="Chai C.Y."/>
            <person name="Gao J.L."/>
            <person name="Fan L.J."/>
            <person name="van de Weg E."/>
            <person name="Wang J.Y."/>
            <person name="Gao Z.S."/>
        </authorList>
    </citation>
    <scope>NUCLEOTIDE SEQUENCE [LARGE SCALE GENOMIC DNA]</scope>
    <source>
        <tissue evidence="11">Leaves</tissue>
    </source>
</reference>
<evidence type="ECO:0000256" key="1">
    <source>
        <dbReference type="ARBA" id="ARBA00004162"/>
    </source>
</evidence>
<keyword evidence="4" id="KW-0812">Transmembrane</keyword>
<keyword evidence="12" id="KW-1185">Reference proteome</keyword>
<evidence type="ECO:0000313" key="11">
    <source>
        <dbReference type="EMBL" id="KAB1226612.1"/>
    </source>
</evidence>
<proteinExistence type="inferred from homology"/>
<keyword evidence="6" id="KW-1133">Transmembrane helix</keyword>
<evidence type="ECO:0000256" key="5">
    <source>
        <dbReference type="ARBA" id="ARBA00022824"/>
    </source>
</evidence>
<feature type="coiled-coil region" evidence="10">
    <location>
        <begin position="222"/>
        <end position="256"/>
    </location>
</feature>